<dbReference type="Proteomes" id="UP000701801">
    <property type="component" value="Unassembled WGS sequence"/>
</dbReference>
<accession>A0A9N9LSH4</accession>
<evidence type="ECO:0008006" key="3">
    <source>
        <dbReference type="Google" id="ProtNLM"/>
    </source>
</evidence>
<evidence type="ECO:0000313" key="2">
    <source>
        <dbReference type="Proteomes" id="UP000701801"/>
    </source>
</evidence>
<name>A0A9N9LSH4_9HELO</name>
<dbReference type="Pfam" id="PF07247">
    <property type="entry name" value="AATase"/>
    <property type="match status" value="1"/>
</dbReference>
<dbReference type="InterPro" id="IPR052058">
    <property type="entry name" value="Alcohol_O-acetyltransferase"/>
</dbReference>
<organism evidence="1 2">
    <name type="scientific">Hymenoscyphus albidus</name>
    <dbReference type="NCBI Taxonomy" id="595503"/>
    <lineage>
        <taxon>Eukaryota</taxon>
        <taxon>Fungi</taxon>
        <taxon>Dikarya</taxon>
        <taxon>Ascomycota</taxon>
        <taxon>Pezizomycotina</taxon>
        <taxon>Leotiomycetes</taxon>
        <taxon>Helotiales</taxon>
        <taxon>Helotiaceae</taxon>
        <taxon>Hymenoscyphus</taxon>
    </lineage>
</organism>
<dbReference type="OrthoDB" id="2150604at2759"/>
<evidence type="ECO:0000313" key="1">
    <source>
        <dbReference type="EMBL" id="CAG8977619.1"/>
    </source>
</evidence>
<dbReference type="AlphaFoldDB" id="A0A9N9LSH4"/>
<dbReference type="PANTHER" id="PTHR28037">
    <property type="entry name" value="ALCOHOL O-ACETYLTRANSFERASE 1-RELATED"/>
    <property type="match status" value="1"/>
</dbReference>
<reference evidence="1" key="1">
    <citation type="submission" date="2021-07" db="EMBL/GenBank/DDBJ databases">
        <authorList>
            <person name="Durling M."/>
        </authorList>
    </citation>
    <scope>NUCLEOTIDE SEQUENCE</scope>
</reference>
<dbReference type="GO" id="GO:0008080">
    <property type="term" value="F:N-acetyltransferase activity"/>
    <property type="evidence" value="ECO:0007669"/>
    <property type="project" value="TreeGrafter"/>
</dbReference>
<comment type="caution">
    <text evidence="1">The sequence shown here is derived from an EMBL/GenBank/DDBJ whole genome shotgun (WGS) entry which is preliminary data.</text>
</comment>
<protein>
    <recommendedName>
        <fullName evidence="3">Alcohol acetyltransferase</fullName>
    </recommendedName>
</protein>
<dbReference type="EMBL" id="CAJVRM010000226">
    <property type="protein sequence ID" value="CAG8977619.1"/>
    <property type="molecule type" value="Genomic_DNA"/>
</dbReference>
<sequence>MNTATMIPTKTGLMERWHITRTHVKFYNKVLVSARYKAPLTMLSNTRGAFNHKDGFKYLIYSALSEVISQHPIISVVIEDEVSPIPEWRRVQKICFEDVVEFYSGGLHDGENEDAWILEGHEKELEGRDEMPLWRVRVTRPILGEDDDEEGIFGFTVAFYFHHAIGDGLSGNAFHLTFLSALNNLLSDPSSISNAEIVPAPRLPLIPALEMGTKLGLTWWFVLKQIIKAFIWSPLDKLLWTGPPIKNPPILPAVGDQKGFEIEAGMVKKLVKKCREENTSITALVAVLVARKMAIMNPTYSHFAGTIPFSLRKFTGHSERDMGNFVSNVVPLFSSAKRTERGYISCVSPEQKSDTGTHFEFKDTDLLSKDKILWNSARETRAFMAAGTASPKNQMVGLLGFVKDLVPFFLKKFGQRREYTFEISNIGVVDGGIGAEGKEGRVTFDKVLFSGSICTYAGPFEVMLATVKNGWMTVVVRWEKGVISDEDGRELARWLEGQLRGFDDV</sequence>
<keyword evidence="2" id="KW-1185">Reference proteome</keyword>
<dbReference type="InterPro" id="IPR010828">
    <property type="entry name" value="Atf2/Sli1-like"/>
</dbReference>
<dbReference type="PANTHER" id="PTHR28037:SF1">
    <property type="entry name" value="ALCOHOL O-ACETYLTRANSFERASE 1-RELATED"/>
    <property type="match status" value="1"/>
</dbReference>
<proteinExistence type="predicted"/>
<gene>
    <name evidence="1" type="ORF">HYALB_00011722</name>
</gene>